<keyword evidence="7 14" id="KW-0547">Nucleotide-binding</keyword>
<dbReference type="AlphaFoldDB" id="A0A1Y1HU41"/>
<dbReference type="Gene3D" id="3.40.50.1440">
    <property type="entry name" value="Tubulin/FtsZ, GTPase domain"/>
    <property type="match status" value="1"/>
</dbReference>
<dbReference type="GO" id="GO:0000278">
    <property type="term" value="P:mitotic cell cycle"/>
    <property type="evidence" value="ECO:0000318"/>
    <property type="project" value="GO_Central"/>
</dbReference>
<dbReference type="InterPro" id="IPR000217">
    <property type="entry name" value="Tubulin"/>
</dbReference>
<dbReference type="PROSITE" id="PS00227">
    <property type="entry name" value="TUBULIN"/>
    <property type="match status" value="1"/>
</dbReference>
<evidence type="ECO:0000256" key="11">
    <source>
        <dbReference type="ARBA" id="ARBA00023273"/>
    </source>
</evidence>
<dbReference type="GO" id="GO:0005634">
    <property type="term" value="C:nucleus"/>
    <property type="evidence" value="ECO:0007669"/>
    <property type="project" value="UniProtKB-SubCell"/>
</dbReference>
<evidence type="ECO:0000259" key="15">
    <source>
        <dbReference type="SMART" id="SM00864"/>
    </source>
</evidence>
<dbReference type="Proteomes" id="UP000054558">
    <property type="component" value="Unassembled WGS sequence"/>
</dbReference>
<dbReference type="GO" id="GO:0005814">
    <property type="term" value="C:centriole"/>
    <property type="evidence" value="ECO:0007669"/>
    <property type="project" value="UniProtKB-SubCell"/>
</dbReference>
<evidence type="ECO:0000313" key="17">
    <source>
        <dbReference type="Proteomes" id="UP000054558"/>
    </source>
</evidence>
<organism evidence="16 17">
    <name type="scientific">Klebsormidium nitens</name>
    <name type="common">Green alga</name>
    <name type="synonym">Ulothrix nitens</name>
    <dbReference type="NCBI Taxonomy" id="105231"/>
    <lineage>
        <taxon>Eukaryota</taxon>
        <taxon>Viridiplantae</taxon>
        <taxon>Streptophyta</taxon>
        <taxon>Klebsormidiophyceae</taxon>
        <taxon>Klebsormidiales</taxon>
        <taxon>Klebsormidiaceae</taxon>
        <taxon>Klebsormidium</taxon>
    </lineage>
</organism>
<dbReference type="InterPro" id="IPR002967">
    <property type="entry name" value="Delta_tubulin"/>
</dbReference>
<keyword evidence="17" id="KW-1185">Reference proteome</keyword>
<evidence type="ECO:0000256" key="9">
    <source>
        <dbReference type="ARBA" id="ARBA00023134"/>
    </source>
</evidence>
<dbReference type="GO" id="GO:0005929">
    <property type="term" value="C:cilium"/>
    <property type="evidence" value="ECO:0007669"/>
    <property type="project" value="UniProtKB-SubCell"/>
</dbReference>
<evidence type="ECO:0000256" key="13">
    <source>
        <dbReference type="ARBA" id="ARBA00046149"/>
    </source>
</evidence>
<accession>A0A1Y1HU41</accession>
<dbReference type="EMBL" id="DF236993">
    <property type="protein sequence ID" value="GAQ80036.1"/>
    <property type="molecule type" value="Genomic_DNA"/>
</dbReference>
<evidence type="ECO:0000256" key="2">
    <source>
        <dbReference type="ARBA" id="ARBA00004123"/>
    </source>
</evidence>
<dbReference type="STRING" id="105231.A0A1Y1HU41"/>
<gene>
    <name evidence="16" type="ORF">KFL_000440370</name>
</gene>
<dbReference type="OrthoDB" id="10250004at2759"/>
<name>A0A1Y1HU41_KLENI</name>
<reference evidence="16 17" key="1">
    <citation type="journal article" date="2014" name="Nat. Commun.">
        <title>Klebsormidium flaccidum genome reveals primary factors for plant terrestrial adaptation.</title>
        <authorList>
            <person name="Hori K."/>
            <person name="Maruyama F."/>
            <person name="Fujisawa T."/>
            <person name="Togashi T."/>
            <person name="Yamamoto N."/>
            <person name="Seo M."/>
            <person name="Sato S."/>
            <person name="Yamada T."/>
            <person name="Mori H."/>
            <person name="Tajima N."/>
            <person name="Moriyama T."/>
            <person name="Ikeuchi M."/>
            <person name="Watanabe M."/>
            <person name="Wada H."/>
            <person name="Kobayashi K."/>
            <person name="Saito M."/>
            <person name="Masuda T."/>
            <person name="Sasaki-Sekimoto Y."/>
            <person name="Mashiguchi K."/>
            <person name="Awai K."/>
            <person name="Shimojima M."/>
            <person name="Masuda S."/>
            <person name="Iwai M."/>
            <person name="Nobusawa T."/>
            <person name="Narise T."/>
            <person name="Kondo S."/>
            <person name="Saito H."/>
            <person name="Sato R."/>
            <person name="Murakawa M."/>
            <person name="Ihara Y."/>
            <person name="Oshima-Yamada Y."/>
            <person name="Ohtaka K."/>
            <person name="Satoh M."/>
            <person name="Sonobe K."/>
            <person name="Ishii M."/>
            <person name="Ohtani R."/>
            <person name="Kanamori-Sato M."/>
            <person name="Honoki R."/>
            <person name="Miyazaki D."/>
            <person name="Mochizuki H."/>
            <person name="Umetsu J."/>
            <person name="Higashi K."/>
            <person name="Shibata D."/>
            <person name="Kamiya Y."/>
            <person name="Sato N."/>
            <person name="Nakamura Y."/>
            <person name="Tabata S."/>
            <person name="Ida S."/>
            <person name="Kurokawa K."/>
            <person name="Ohta H."/>
        </authorList>
    </citation>
    <scope>NUCLEOTIDE SEQUENCE [LARGE SCALE GENOMIC DNA]</scope>
    <source>
        <strain evidence="16 17">NIES-2285</strain>
    </source>
</reference>
<dbReference type="SMART" id="SM00864">
    <property type="entry name" value="Tubulin"/>
    <property type="match status" value="1"/>
</dbReference>
<dbReference type="GO" id="GO:0005525">
    <property type="term" value="F:GTP binding"/>
    <property type="evidence" value="ECO:0000318"/>
    <property type="project" value="GO_Central"/>
</dbReference>
<dbReference type="InterPro" id="IPR008280">
    <property type="entry name" value="Tub_FtsZ_C"/>
</dbReference>
<evidence type="ECO:0000313" key="16">
    <source>
        <dbReference type="EMBL" id="GAQ80036.1"/>
    </source>
</evidence>
<evidence type="ECO:0000256" key="14">
    <source>
        <dbReference type="RuleBase" id="RU000352"/>
    </source>
</evidence>
<dbReference type="GO" id="GO:0005874">
    <property type="term" value="C:microtubule"/>
    <property type="evidence" value="ECO:0000318"/>
    <property type="project" value="GO_Central"/>
</dbReference>
<dbReference type="GO" id="GO:0005200">
    <property type="term" value="F:structural constituent of cytoskeleton"/>
    <property type="evidence" value="ECO:0000318"/>
    <property type="project" value="GO_Central"/>
</dbReference>
<keyword evidence="11" id="KW-0966">Cell projection</keyword>
<evidence type="ECO:0000256" key="1">
    <source>
        <dbReference type="ARBA" id="ARBA00004114"/>
    </source>
</evidence>
<evidence type="ECO:0000256" key="5">
    <source>
        <dbReference type="ARBA" id="ARBA00014184"/>
    </source>
</evidence>
<feature type="domain" description="Tubulin/FtsZ GTPase" evidence="15">
    <location>
        <begin position="38"/>
        <end position="236"/>
    </location>
</feature>
<evidence type="ECO:0000256" key="7">
    <source>
        <dbReference type="ARBA" id="ARBA00022741"/>
    </source>
</evidence>
<keyword evidence="6 14" id="KW-0493">Microtubule</keyword>
<dbReference type="GO" id="GO:0000226">
    <property type="term" value="P:microtubule cytoskeleton organization"/>
    <property type="evidence" value="ECO:0000318"/>
    <property type="project" value="GO_Central"/>
</dbReference>
<sequence length="446" mass="47473">MSVVTVQLGQCGNQVGGALFDVLAGEALSASRKEEPEAETFFRRGKGGTQWVARAVLVDMEPKALASTVRSARASSGGVWGFDEGRLFSRESGSGNNWARGFHTHGPACRDDILNLVRKEVEECDRFGGFLTLQSVAGGTGSGLGAYAAGCLRDEYPASPLLGHCVWPHESGEVIVQSYNAMLTLPKLAQAADGVILVENEALTATCRRLLNISRPSYTDLNLVAGRALACVLLPAQWRSEADSVGVGGARFRPLSDLVSAVCAHPHYPLLSLRALPQIPPASVDFTTFTWPSLVRQLRQMASSGAPLESAVDWAAASGAPSSPPPAGTFRSVNKSVSSLLVLRGKGASGVDVSSFASPTLYPSWAVDPLTVISSPTQFGKYEMATGLLSNCQTLVSPIERMLGRAYEMSHAGAYLHQYYQHGMSEASFEAAFASVEETLCHYRSL</sequence>
<comment type="subcellular location">
    <subcellularLocation>
        <location evidence="3">Cell projection</location>
        <location evidence="3">Cilium</location>
    </subcellularLocation>
    <subcellularLocation>
        <location evidence="1">Cytoplasm</location>
        <location evidence="1">Cytoskeleton</location>
        <location evidence="1">Microtubule organizing center</location>
        <location evidence="1">Centrosome</location>
        <location evidence="1">Centriole</location>
    </subcellularLocation>
    <subcellularLocation>
        <location evidence="2">Nucleus</location>
    </subcellularLocation>
</comment>
<dbReference type="InterPro" id="IPR017975">
    <property type="entry name" value="Tubulin_CS"/>
</dbReference>
<dbReference type="PANTHER" id="PTHR11588">
    <property type="entry name" value="TUBULIN"/>
    <property type="match status" value="1"/>
</dbReference>
<proteinExistence type="inferred from homology"/>
<protein>
    <recommendedName>
        <fullName evidence="5">Tubulin delta chain</fullName>
    </recommendedName>
    <alternativeName>
        <fullName evidence="12">Delta-tubulin</fullName>
    </alternativeName>
</protein>
<dbReference type="PRINTS" id="PR01224">
    <property type="entry name" value="DELTATUBULIN"/>
</dbReference>
<keyword evidence="9 14" id="KW-0342">GTP-binding</keyword>
<evidence type="ECO:0000256" key="4">
    <source>
        <dbReference type="ARBA" id="ARBA00009636"/>
    </source>
</evidence>
<dbReference type="FunFam" id="3.40.50.1440:FF:000021">
    <property type="entry name" value="Tubulin delta chain"/>
    <property type="match status" value="1"/>
</dbReference>
<dbReference type="OMA" id="ACHPEYK"/>
<dbReference type="Pfam" id="PF00091">
    <property type="entry name" value="Tubulin"/>
    <property type="match status" value="1"/>
</dbReference>
<keyword evidence="10" id="KW-0539">Nucleus</keyword>
<dbReference type="InterPro" id="IPR036525">
    <property type="entry name" value="Tubulin/FtsZ_GTPase_sf"/>
</dbReference>
<evidence type="ECO:0000256" key="12">
    <source>
        <dbReference type="ARBA" id="ARBA00030594"/>
    </source>
</evidence>
<comment type="function">
    <text evidence="13">Acts as a positive regulator of hedgehog signaling and regulates ciliary function.</text>
</comment>
<evidence type="ECO:0000256" key="3">
    <source>
        <dbReference type="ARBA" id="ARBA00004138"/>
    </source>
</evidence>
<keyword evidence="8" id="KW-0970">Cilium biogenesis/degradation</keyword>
<evidence type="ECO:0000256" key="10">
    <source>
        <dbReference type="ARBA" id="ARBA00023242"/>
    </source>
</evidence>
<dbReference type="GO" id="GO:0030030">
    <property type="term" value="P:cell projection organization"/>
    <property type="evidence" value="ECO:0007669"/>
    <property type="project" value="UniProtKB-KW"/>
</dbReference>
<dbReference type="InterPro" id="IPR003008">
    <property type="entry name" value="Tubulin_FtsZ_GTPase"/>
</dbReference>
<dbReference type="SUPFAM" id="SSF55307">
    <property type="entry name" value="Tubulin C-terminal domain-like"/>
    <property type="match status" value="1"/>
</dbReference>
<evidence type="ECO:0000256" key="6">
    <source>
        <dbReference type="ARBA" id="ARBA00022701"/>
    </source>
</evidence>
<dbReference type="CDD" id="cd02189">
    <property type="entry name" value="delta_zeta_tubulin-like"/>
    <property type="match status" value="1"/>
</dbReference>
<evidence type="ECO:0000256" key="8">
    <source>
        <dbReference type="ARBA" id="ARBA00022794"/>
    </source>
</evidence>
<dbReference type="PRINTS" id="PR01161">
    <property type="entry name" value="TUBULIN"/>
</dbReference>
<dbReference type="GO" id="GO:0005737">
    <property type="term" value="C:cytoplasm"/>
    <property type="evidence" value="ECO:0000318"/>
    <property type="project" value="GO_Central"/>
</dbReference>
<dbReference type="SUPFAM" id="SSF52490">
    <property type="entry name" value="Tubulin nucleotide-binding domain-like"/>
    <property type="match status" value="1"/>
</dbReference>
<comment type="similarity">
    <text evidence="4 14">Belongs to the tubulin family.</text>
</comment>